<dbReference type="RefSeq" id="WP_094095654.1">
    <property type="nucleotide sequence ID" value="NZ_BMHF01000007.1"/>
</dbReference>
<dbReference type="CDD" id="cd07136">
    <property type="entry name" value="ALDH_YwdH-P39616"/>
    <property type="match status" value="1"/>
</dbReference>
<evidence type="ECO:0000313" key="8">
    <source>
        <dbReference type="Proteomes" id="UP000609323"/>
    </source>
</evidence>
<dbReference type="EMBL" id="BMHF01000007">
    <property type="protein sequence ID" value="GGA37073.1"/>
    <property type="molecule type" value="Genomic_DNA"/>
</dbReference>
<feature type="active site" evidence="4">
    <location>
        <position position="218"/>
    </location>
</feature>
<dbReference type="InterPro" id="IPR016161">
    <property type="entry name" value="Ald_DH/histidinol_DH"/>
</dbReference>
<protein>
    <recommendedName>
        <fullName evidence="3">Aldehyde dehydrogenase</fullName>
    </recommendedName>
</protein>
<evidence type="ECO:0000256" key="5">
    <source>
        <dbReference type="RuleBase" id="RU003345"/>
    </source>
</evidence>
<dbReference type="Gene3D" id="3.40.605.10">
    <property type="entry name" value="Aldehyde Dehydrogenase, Chain A, domain 1"/>
    <property type="match status" value="1"/>
</dbReference>
<dbReference type="PIRSF" id="PIRSF036492">
    <property type="entry name" value="ALDH"/>
    <property type="match status" value="1"/>
</dbReference>
<sequence>MNEKELEFGLDPDAILDSHKSFFEQGGTRSIALRILYLQRLKQALKKYEAEWFAALRKDLNKSDFESYTTELGIVLSEIGFISSRLTGWAKPRKVRTALTHVGSKSLITKEPYGTVLIIAPWNYPLQLALSPLVGAIAAGNTVVLKPSELTPNVSALLKQILGEVFPADYVTVVEGGPEVSNALLARKFDYIFFTGSVGVGKIVMEAAAKHLTPVTLELGGKSPCIVHDDANLRLAARRIVFGKFTNAGQTCIAPDYVLVHRNIRDRLLTELKAELARFYGGDPLNNPAYGRIVGQRQFDRLMSFLQDGKIVVGGEADRDKLKISPTILTDVHWGMPVMQEEIFGPLLPVLVYDELQEVIEWVRKRPKPLALYLFTGNRKVQRTVTHELSFGGGTINDTLMHIATPYLPFGGVGESGMGSYHGHESFRTFTHEKSIVKQTTLFDFSFRYAFSKRGLSIIRRLLK</sequence>
<comment type="similarity">
    <text evidence="1 3 5">Belongs to the aldehyde dehydrogenase family.</text>
</comment>
<dbReference type="Pfam" id="PF00171">
    <property type="entry name" value="Aldedh"/>
    <property type="match status" value="1"/>
</dbReference>
<evidence type="ECO:0000256" key="2">
    <source>
        <dbReference type="ARBA" id="ARBA00023002"/>
    </source>
</evidence>
<evidence type="ECO:0000313" key="7">
    <source>
        <dbReference type="EMBL" id="GGA37073.1"/>
    </source>
</evidence>
<dbReference type="SUPFAM" id="SSF53720">
    <property type="entry name" value="ALDH-like"/>
    <property type="match status" value="1"/>
</dbReference>
<comment type="caution">
    <text evidence="7">The sequence shown here is derived from an EMBL/GenBank/DDBJ whole genome shotgun (WGS) entry which is preliminary data.</text>
</comment>
<name>A0ABQ1G4Y5_9BACL</name>
<keyword evidence="8" id="KW-1185">Reference proteome</keyword>
<accession>A0ABQ1G4Y5</accession>
<evidence type="ECO:0000256" key="4">
    <source>
        <dbReference type="PROSITE-ProRule" id="PRU10007"/>
    </source>
</evidence>
<feature type="domain" description="Aldehyde dehydrogenase" evidence="6">
    <location>
        <begin position="20"/>
        <end position="436"/>
    </location>
</feature>
<dbReference type="Gene3D" id="3.40.309.10">
    <property type="entry name" value="Aldehyde Dehydrogenase, Chain A, domain 2"/>
    <property type="match status" value="1"/>
</dbReference>
<dbReference type="InterPro" id="IPR016163">
    <property type="entry name" value="Ald_DH_C"/>
</dbReference>
<reference evidence="8" key="1">
    <citation type="journal article" date="2019" name="Int. J. Syst. Evol. Microbiol.">
        <title>The Global Catalogue of Microorganisms (GCM) 10K type strain sequencing project: providing services to taxonomists for standard genome sequencing and annotation.</title>
        <authorList>
            <consortium name="The Broad Institute Genomics Platform"/>
            <consortium name="The Broad Institute Genome Sequencing Center for Infectious Disease"/>
            <person name="Wu L."/>
            <person name="Ma J."/>
        </authorList>
    </citation>
    <scope>NUCLEOTIDE SEQUENCE [LARGE SCALE GENOMIC DNA]</scope>
    <source>
        <strain evidence="8">CGMCC 1.15044</strain>
    </source>
</reference>
<dbReference type="InterPro" id="IPR015590">
    <property type="entry name" value="Aldehyde_DH_dom"/>
</dbReference>
<dbReference type="Proteomes" id="UP000609323">
    <property type="component" value="Unassembled WGS sequence"/>
</dbReference>
<dbReference type="PANTHER" id="PTHR43570:SF16">
    <property type="entry name" value="ALDEHYDE DEHYDROGENASE TYPE III, ISOFORM Q"/>
    <property type="match status" value="1"/>
</dbReference>
<dbReference type="PANTHER" id="PTHR43570">
    <property type="entry name" value="ALDEHYDE DEHYDROGENASE"/>
    <property type="match status" value="1"/>
</dbReference>
<evidence type="ECO:0000259" key="6">
    <source>
        <dbReference type="Pfam" id="PF00171"/>
    </source>
</evidence>
<organism evidence="7 8">
    <name type="scientific">Paenibacillus physcomitrellae</name>
    <dbReference type="NCBI Taxonomy" id="1619311"/>
    <lineage>
        <taxon>Bacteria</taxon>
        <taxon>Bacillati</taxon>
        <taxon>Bacillota</taxon>
        <taxon>Bacilli</taxon>
        <taxon>Bacillales</taxon>
        <taxon>Paenibacillaceae</taxon>
        <taxon>Paenibacillus</taxon>
    </lineage>
</organism>
<dbReference type="PROSITE" id="PS00687">
    <property type="entry name" value="ALDEHYDE_DEHYDR_GLU"/>
    <property type="match status" value="1"/>
</dbReference>
<dbReference type="InterPro" id="IPR016160">
    <property type="entry name" value="Ald_DH_CS_CYS"/>
</dbReference>
<evidence type="ECO:0000256" key="3">
    <source>
        <dbReference type="PIRNR" id="PIRNR036492"/>
    </source>
</evidence>
<keyword evidence="2 3" id="KW-0560">Oxidoreductase</keyword>
<gene>
    <name evidence="7" type="primary">ywdH</name>
    <name evidence="7" type="ORF">GCM10010917_22770</name>
</gene>
<proteinExistence type="inferred from homology"/>
<dbReference type="InterPro" id="IPR016162">
    <property type="entry name" value="Ald_DH_N"/>
</dbReference>
<dbReference type="InterPro" id="IPR029510">
    <property type="entry name" value="Ald_DH_CS_GLU"/>
</dbReference>
<dbReference type="InterPro" id="IPR012394">
    <property type="entry name" value="Aldehyde_DH_NAD(P)"/>
</dbReference>
<dbReference type="PROSITE" id="PS00070">
    <property type="entry name" value="ALDEHYDE_DEHYDR_CYS"/>
    <property type="match status" value="1"/>
</dbReference>
<evidence type="ECO:0000256" key="1">
    <source>
        <dbReference type="ARBA" id="ARBA00009986"/>
    </source>
</evidence>